<keyword evidence="3" id="KW-0560">Oxidoreductase</keyword>
<dbReference type="InterPro" id="IPR036661">
    <property type="entry name" value="Luciferase-like_sf"/>
</dbReference>
<evidence type="ECO:0000313" key="8">
    <source>
        <dbReference type="EMBL" id="RDW77640.1"/>
    </source>
</evidence>
<feature type="region of interest" description="Disordered" evidence="6">
    <location>
        <begin position="482"/>
        <end position="526"/>
    </location>
</feature>
<dbReference type="Pfam" id="PF00296">
    <property type="entry name" value="Bac_luciferase"/>
    <property type="match status" value="1"/>
</dbReference>
<proteinExistence type="inferred from homology"/>
<keyword evidence="2" id="KW-0288">FMN</keyword>
<evidence type="ECO:0000256" key="1">
    <source>
        <dbReference type="ARBA" id="ARBA00022630"/>
    </source>
</evidence>
<dbReference type="InterPro" id="IPR016215">
    <property type="entry name" value="NTA_MOA"/>
</dbReference>
<evidence type="ECO:0000256" key="4">
    <source>
        <dbReference type="ARBA" id="ARBA00023033"/>
    </source>
</evidence>
<dbReference type="PIRSF" id="PIRSF000337">
    <property type="entry name" value="NTA_MOA"/>
    <property type="match status" value="1"/>
</dbReference>
<comment type="similarity">
    <text evidence="5">Belongs to the NtaA/SnaA/DszA monooxygenase family.</text>
</comment>
<name>A0A3D8RUK9_9HELO</name>
<keyword evidence="1" id="KW-0285">Flavoprotein</keyword>
<evidence type="ECO:0000313" key="9">
    <source>
        <dbReference type="Proteomes" id="UP000256645"/>
    </source>
</evidence>
<evidence type="ECO:0000256" key="6">
    <source>
        <dbReference type="SAM" id="MobiDB-lite"/>
    </source>
</evidence>
<organism evidence="8 9">
    <name type="scientific">Coleophoma cylindrospora</name>
    <dbReference type="NCBI Taxonomy" id="1849047"/>
    <lineage>
        <taxon>Eukaryota</taxon>
        <taxon>Fungi</taxon>
        <taxon>Dikarya</taxon>
        <taxon>Ascomycota</taxon>
        <taxon>Pezizomycotina</taxon>
        <taxon>Leotiomycetes</taxon>
        <taxon>Helotiales</taxon>
        <taxon>Dermateaceae</taxon>
        <taxon>Coleophoma</taxon>
    </lineage>
</organism>
<dbReference type="AlphaFoldDB" id="A0A3D8RUK9"/>
<dbReference type="NCBIfam" id="TIGR03860">
    <property type="entry name" value="FMN_nitrolo"/>
    <property type="match status" value="1"/>
</dbReference>
<dbReference type="PANTHER" id="PTHR30011">
    <property type="entry name" value="ALKANESULFONATE MONOOXYGENASE-RELATED"/>
    <property type="match status" value="1"/>
</dbReference>
<feature type="compositionally biased region" description="Basic and acidic residues" evidence="6">
    <location>
        <begin position="482"/>
        <end position="493"/>
    </location>
</feature>
<evidence type="ECO:0000259" key="7">
    <source>
        <dbReference type="Pfam" id="PF00296"/>
    </source>
</evidence>
<evidence type="ECO:0000256" key="5">
    <source>
        <dbReference type="ARBA" id="ARBA00033748"/>
    </source>
</evidence>
<dbReference type="GO" id="GO:0016705">
    <property type="term" value="F:oxidoreductase activity, acting on paired donors, with incorporation or reduction of molecular oxygen"/>
    <property type="evidence" value="ECO:0007669"/>
    <property type="project" value="InterPro"/>
</dbReference>
<evidence type="ECO:0000256" key="3">
    <source>
        <dbReference type="ARBA" id="ARBA00023002"/>
    </source>
</evidence>
<dbReference type="EMBL" id="PDLM01000005">
    <property type="protein sequence ID" value="RDW77640.1"/>
    <property type="molecule type" value="Genomic_DNA"/>
</dbReference>
<reference evidence="8 9" key="1">
    <citation type="journal article" date="2018" name="IMA Fungus">
        <title>IMA Genome-F 9: Draft genome sequence of Annulohypoxylon stygium, Aspergillus mulundensis, Berkeleyomyces basicola (syn. Thielaviopsis basicola), Ceratocystis smalleyi, two Cercospora beticola strains, Coleophoma cylindrospora, Fusarium fracticaudum, Phialophora cf. hyalina, and Morchella septimelata.</title>
        <authorList>
            <person name="Wingfield B.D."/>
            <person name="Bills G.F."/>
            <person name="Dong Y."/>
            <person name="Huang W."/>
            <person name="Nel W.J."/>
            <person name="Swalarsk-Parry B.S."/>
            <person name="Vaghefi N."/>
            <person name="Wilken P.M."/>
            <person name="An Z."/>
            <person name="de Beer Z.W."/>
            <person name="De Vos L."/>
            <person name="Chen L."/>
            <person name="Duong T.A."/>
            <person name="Gao Y."/>
            <person name="Hammerbacher A."/>
            <person name="Kikkert J.R."/>
            <person name="Li Y."/>
            <person name="Li H."/>
            <person name="Li K."/>
            <person name="Li Q."/>
            <person name="Liu X."/>
            <person name="Ma X."/>
            <person name="Naidoo K."/>
            <person name="Pethybridge S.J."/>
            <person name="Sun J."/>
            <person name="Steenkamp E.T."/>
            <person name="van der Nest M.A."/>
            <person name="van Wyk S."/>
            <person name="Wingfield M.J."/>
            <person name="Xiong C."/>
            <person name="Yue Q."/>
            <person name="Zhang X."/>
        </authorList>
    </citation>
    <scope>NUCLEOTIDE SEQUENCE [LARGE SCALE GENOMIC DNA]</scope>
    <source>
        <strain evidence="8 9">BP6252</strain>
    </source>
</reference>
<feature type="domain" description="Luciferase-like" evidence="7">
    <location>
        <begin position="29"/>
        <end position="398"/>
    </location>
</feature>
<keyword evidence="9" id="KW-1185">Reference proteome</keyword>
<protein>
    <submittedName>
        <fullName evidence="8">Dimethyl-sulfide monooxygenase</fullName>
    </submittedName>
</protein>
<dbReference type="SUPFAM" id="SSF51679">
    <property type="entry name" value="Bacterial luciferase-like"/>
    <property type="match status" value="1"/>
</dbReference>
<dbReference type="InterPro" id="IPR011251">
    <property type="entry name" value="Luciferase-like_dom"/>
</dbReference>
<gene>
    <name evidence="8" type="ORF">BP6252_05693</name>
</gene>
<comment type="caution">
    <text evidence="8">The sequence shown here is derived from an EMBL/GenBank/DDBJ whole genome shotgun (WGS) entry which is preliminary data.</text>
</comment>
<dbReference type="InterPro" id="IPR051260">
    <property type="entry name" value="Diverse_substr_monoxygenases"/>
</dbReference>
<dbReference type="OrthoDB" id="3454888at2759"/>
<dbReference type="Proteomes" id="UP000256645">
    <property type="component" value="Unassembled WGS sequence"/>
</dbReference>
<dbReference type="PANTHER" id="PTHR30011:SF16">
    <property type="entry name" value="C2H2 FINGER DOMAIN TRANSCRIPTION FACTOR (EUROFUNG)-RELATED"/>
    <property type="match status" value="1"/>
</dbReference>
<evidence type="ECO:0000256" key="2">
    <source>
        <dbReference type="ARBA" id="ARBA00022643"/>
    </source>
</evidence>
<accession>A0A3D8RUK9</accession>
<dbReference type="GO" id="GO:0004497">
    <property type="term" value="F:monooxygenase activity"/>
    <property type="evidence" value="ECO:0007669"/>
    <property type="project" value="UniProtKB-KW"/>
</dbReference>
<feature type="compositionally biased region" description="Basic and acidic residues" evidence="6">
    <location>
        <begin position="512"/>
        <end position="526"/>
    </location>
</feature>
<keyword evidence="4 8" id="KW-0503">Monooxygenase</keyword>
<sequence length="526" mass="57198">MAPNKKIHLNFFDVSCAGNHMGIGLWKCQRAPGDNSRSKDTVEYYTWLAKLAEKGKITTIFFADVYGTEETYGGNSDASFYAGATVAAMDPVVWVSAMAAVTKSVGFGITGSTSYLTPYILARTWATLDHATKGRIGWNVVTSYGSAAAKAMGKESATPHDQRYDEAHEYMELIYSLLEGSWEPGAQIWDPAVGAYDGSKIHKITFNGQYHHASGIQQAMPGPQRTPVLFQAGSSSAGKNFGAKHAEALFIGGRTPAGVAPFVKEMRAAAVKHGRAASELKFFPQITPILGRTLEEARAKYEDFKKLADWRGGLVKLSSFLGVDLSQFPVDEPFDFAASGGNSQIHTMFETIKSVTKNLGEGSVTPRQLGAEFAFCGFANMPVGTPEMVADVIEEWANVADIDGFNVAYVSNPGSYEDIVELLVPVLQERGLMWKDYAVPGGTLRENLHERPGMPYMPEEHTAAKFQYEKLKEWAEIDGHGDVTIDKRPKESKGANGVEEASVGLKNATVGDKMDEMKTEPAKVQA</sequence>
<dbReference type="STRING" id="1849047.A0A3D8RUK9"/>
<dbReference type="Gene3D" id="3.20.20.30">
    <property type="entry name" value="Luciferase-like domain"/>
    <property type="match status" value="1"/>
</dbReference>